<dbReference type="AlphaFoldDB" id="A0A0C2J4M3"/>
<keyword evidence="9" id="KW-1185">Reference proteome</keyword>
<name>A0A0C2J4M3_THEKT</name>
<protein>
    <submittedName>
        <fullName evidence="8">Equilibrative nucleoside transporter 3</fullName>
    </submittedName>
</protein>
<dbReference type="OrthoDB" id="1856718at2759"/>
<gene>
    <name evidence="8" type="ORF">RF11_14635</name>
</gene>
<dbReference type="PANTHER" id="PTHR10332">
    <property type="entry name" value="EQUILIBRATIVE NUCLEOSIDE TRANSPORTER"/>
    <property type="match status" value="1"/>
</dbReference>
<keyword evidence="3" id="KW-0813">Transport</keyword>
<keyword evidence="4 7" id="KW-0812">Transmembrane</keyword>
<comment type="subcellular location">
    <subcellularLocation>
        <location evidence="1">Membrane</location>
        <topology evidence="1">Multi-pass membrane protein</topology>
    </subcellularLocation>
</comment>
<evidence type="ECO:0000313" key="8">
    <source>
        <dbReference type="EMBL" id="KII64013.1"/>
    </source>
</evidence>
<dbReference type="GO" id="GO:0005886">
    <property type="term" value="C:plasma membrane"/>
    <property type="evidence" value="ECO:0007669"/>
    <property type="project" value="TreeGrafter"/>
</dbReference>
<evidence type="ECO:0000313" key="9">
    <source>
        <dbReference type="Proteomes" id="UP000031668"/>
    </source>
</evidence>
<evidence type="ECO:0000256" key="4">
    <source>
        <dbReference type="ARBA" id="ARBA00022692"/>
    </source>
</evidence>
<evidence type="ECO:0000256" key="5">
    <source>
        <dbReference type="ARBA" id="ARBA00022989"/>
    </source>
</evidence>
<comment type="similarity">
    <text evidence="2">Belongs to the SLC29A/ENT transporter (TC 2.A.57) family.</text>
</comment>
<feature type="transmembrane region" description="Helical" evidence="7">
    <location>
        <begin position="62"/>
        <end position="85"/>
    </location>
</feature>
<feature type="transmembrane region" description="Helical" evidence="7">
    <location>
        <begin position="97"/>
        <end position="116"/>
    </location>
</feature>
<evidence type="ECO:0000256" key="6">
    <source>
        <dbReference type="ARBA" id="ARBA00023136"/>
    </source>
</evidence>
<evidence type="ECO:0000256" key="3">
    <source>
        <dbReference type="ARBA" id="ARBA00022448"/>
    </source>
</evidence>
<keyword evidence="6 7" id="KW-0472">Membrane</keyword>
<dbReference type="Proteomes" id="UP000031668">
    <property type="component" value="Unassembled WGS sequence"/>
</dbReference>
<dbReference type="PANTHER" id="PTHR10332:SF10">
    <property type="entry name" value="EQUILIBRATIVE NUCLEOSIDE TRANSPORTER 4"/>
    <property type="match status" value="1"/>
</dbReference>
<accession>A0A0C2J4M3</accession>
<comment type="caution">
    <text evidence="8">The sequence shown here is derived from an EMBL/GenBank/DDBJ whole genome shotgun (WGS) entry which is preliminary data.</text>
</comment>
<dbReference type="PRINTS" id="PR01130">
    <property type="entry name" value="DERENTRNSPRT"/>
</dbReference>
<evidence type="ECO:0000256" key="2">
    <source>
        <dbReference type="ARBA" id="ARBA00007965"/>
    </source>
</evidence>
<organism evidence="8 9">
    <name type="scientific">Thelohanellus kitauei</name>
    <name type="common">Myxosporean</name>
    <dbReference type="NCBI Taxonomy" id="669202"/>
    <lineage>
        <taxon>Eukaryota</taxon>
        <taxon>Metazoa</taxon>
        <taxon>Cnidaria</taxon>
        <taxon>Myxozoa</taxon>
        <taxon>Myxosporea</taxon>
        <taxon>Bivalvulida</taxon>
        <taxon>Platysporina</taxon>
        <taxon>Myxobolidae</taxon>
        <taxon>Thelohanellus</taxon>
    </lineage>
</organism>
<dbReference type="InterPro" id="IPR002259">
    <property type="entry name" value="Eqnu_transpt"/>
</dbReference>
<sequence length="117" mass="13331">MFNLGDFCGRYMSLCLKYPRIGSAWMLVCTILRLIFLPLYMLCNSHKQILPNYIESDIAPIVFNYFFGFTNGHLITLQFTSPFTLPTNELKHQCSTLFVLIVNLGLTAGAFSAFVFN</sequence>
<proteinExistence type="inferred from homology"/>
<evidence type="ECO:0000256" key="1">
    <source>
        <dbReference type="ARBA" id="ARBA00004141"/>
    </source>
</evidence>
<dbReference type="GO" id="GO:0005337">
    <property type="term" value="F:nucleoside transmembrane transporter activity"/>
    <property type="evidence" value="ECO:0007669"/>
    <property type="project" value="InterPro"/>
</dbReference>
<dbReference type="EMBL" id="JWZT01004474">
    <property type="protein sequence ID" value="KII64013.1"/>
    <property type="molecule type" value="Genomic_DNA"/>
</dbReference>
<keyword evidence="5 7" id="KW-1133">Transmembrane helix</keyword>
<dbReference type="Pfam" id="PF01733">
    <property type="entry name" value="Nucleoside_tran"/>
    <property type="match status" value="1"/>
</dbReference>
<feature type="transmembrane region" description="Helical" evidence="7">
    <location>
        <begin position="21"/>
        <end position="42"/>
    </location>
</feature>
<evidence type="ECO:0000256" key="7">
    <source>
        <dbReference type="SAM" id="Phobius"/>
    </source>
</evidence>
<reference evidence="8 9" key="1">
    <citation type="journal article" date="2014" name="Genome Biol. Evol.">
        <title>The genome of the myxosporean Thelohanellus kitauei shows adaptations to nutrient acquisition within its fish host.</title>
        <authorList>
            <person name="Yang Y."/>
            <person name="Xiong J."/>
            <person name="Zhou Z."/>
            <person name="Huo F."/>
            <person name="Miao W."/>
            <person name="Ran C."/>
            <person name="Liu Y."/>
            <person name="Zhang J."/>
            <person name="Feng J."/>
            <person name="Wang M."/>
            <person name="Wang M."/>
            <person name="Wang L."/>
            <person name="Yao B."/>
        </authorList>
    </citation>
    <scope>NUCLEOTIDE SEQUENCE [LARGE SCALE GENOMIC DNA]</scope>
    <source>
        <strain evidence="8">Wuqing</strain>
    </source>
</reference>